<name>A0A223LID4_9CAUD</name>
<gene>
    <name evidence="1" type="ORF">SEA_DRGREY_72</name>
</gene>
<proteinExistence type="predicted"/>
<protein>
    <submittedName>
        <fullName evidence="1">Uncharacterized protein</fullName>
    </submittedName>
</protein>
<keyword evidence="2" id="KW-1185">Reference proteome</keyword>
<evidence type="ECO:0000313" key="1">
    <source>
        <dbReference type="EMBL" id="ASU03984.1"/>
    </source>
</evidence>
<dbReference type="EMBL" id="MF467948">
    <property type="protein sequence ID" value="ASU03984.1"/>
    <property type="molecule type" value="Genomic_DNA"/>
</dbReference>
<reference evidence="1 2" key="1">
    <citation type="submission" date="2017-07" db="EMBL/GenBank/DDBJ databases">
        <authorList>
            <person name="Shaffer M.A."/>
            <person name="Abrahamson P.A."/>
            <person name="Bills J.L."/>
            <person name="Cantu C."/>
            <person name="Miller S.E."/>
            <person name="Nayek S."/>
            <person name="Suri N."/>
            <person name="Layton S.R."/>
            <person name="Hughes L.E."/>
            <person name="Garlena R.A."/>
            <person name="Russell D.A."/>
            <person name="Pope W.H."/>
            <person name="Jacobs-Sera D."/>
            <person name="Hendrix R.W."/>
            <person name="Hatfull G.F."/>
        </authorList>
    </citation>
    <scope>NUCLEOTIDE SEQUENCE [LARGE SCALE GENOMIC DNA]</scope>
</reference>
<dbReference type="Proteomes" id="UP000226383">
    <property type="component" value="Segment"/>
</dbReference>
<organism evidence="1 2">
    <name type="scientific">Streptomyces phage DrGrey</name>
    <dbReference type="NCBI Taxonomy" id="2024284"/>
    <lineage>
        <taxon>Viruses</taxon>
        <taxon>Duplodnaviria</taxon>
        <taxon>Heunggongvirae</taxon>
        <taxon>Uroviricota</taxon>
        <taxon>Caudoviricetes</taxon>
        <taxon>Rimavirus</taxon>
        <taxon>Rimavirus drgrey</taxon>
    </lineage>
</organism>
<evidence type="ECO:0000313" key="2">
    <source>
        <dbReference type="Proteomes" id="UP000226383"/>
    </source>
</evidence>
<accession>A0A223LID4</accession>
<sequence>MSFENLPHVTREEMENLRELLKDDVSLYEEIHTLVLCGLEEYSSGASWDRGAISERVATCILLVMKGSL</sequence>